<feature type="binding site" evidence="5">
    <location>
        <begin position="13"/>
        <end position="18"/>
    </location>
    <ligand>
        <name>ATP</name>
        <dbReference type="ChEBI" id="CHEBI:30616"/>
    </ligand>
</feature>
<keyword evidence="8" id="KW-1185">Reference proteome</keyword>
<dbReference type="PANTHER" id="PTHR10695">
    <property type="entry name" value="DEPHOSPHO-COA KINASE-RELATED"/>
    <property type="match status" value="1"/>
</dbReference>
<dbReference type="UniPathway" id="UPA00241">
    <property type="reaction ID" value="UER00356"/>
</dbReference>
<dbReference type="NCBIfam" id="TIGR00152">
    <property type="entry name" value="dephospho-CoA kinase"/>
    <property type="match status" value="1"/>
</dbReference>
<evidence type="ECO:0000256" key="6">
    <source>
        <dbReference type="NCBIfam" id="TIGR00152"/>
    </source>
</evidence>
<keyword evidence="2 5" id="KW-0547">Nucleotide-binding</keyword>
<comment type="similarity">
    <text evidence="1 5">Belongs to the CoaE family.</text>
</comment>
<dbReference type="PANTHER" id="PTHR10695:SF46">
    <property type="entry name" value="BIFUNCTIONAL COENZYME A SYNTHASE-RELATED"/>
    <property type="match status" value="1"/>
</dbReference>
<dbReference type="GO" id="GO:0005524">
    <property type="term" value="F:ATP binding"/>
    <property type="evidence" value="ECO:0007669"/>
    <property type="project" value="UniProtKB-UniRule"/>
</dbReference>
<evidence type="ECO:0000256" key="5">
    <source>
        <dbReference type="HAMAP-Rule" id="MF_00376"/>
    </source>
</evidence>
<dbReference type="SUPFAM" id="SSF52540">
    <property type="entry name" value="P-loop containing nucleoside triphosphate hydrolases"/>
    <property type="match status" value="1"/>
</dbReference>
<comment type="catalytic activity">
    <reaction evidence="5">
        <text>3'-dephospho-CoA + ATP = ADP + CoA + H(+)</text>
        <dbReference type="Rhea" id="RHEA:18245"/>
        <dbReference type="ChEBI" id="CHEBI:15378"/>
        <dbReference type="ChEBI" id="CHEBI:30616"/>
        <dbReference type="ChEBI" id="CHEBI:57287"/>
        <dbReference type="ChEBI" id="CHEBI:57328"/>
        <dbReference type="ChEBI" id="CHEBI:456216"/>
        <dbReference type="EC" id="2.7.1.24"/>
    </reaction>
</comment>
<dbReference type="Gene3D" id="3.40.50.300">
    <property type="entry name" value="P-loop containing nucleotide triphosphate hydrolases"/>
    <property type="match status" value="1"/>
</dbReference>
<dbReference type="InterPro" id="IPR027417">
    <property type="entry name" value="P-loop_NTPase"/>
</dbReference>
<dbReference type="Pfam" id="PF01121">
    <property type="entry name" value="CoaE"/>
    <property type="match status" value="1"/>
</dbReference>
<keyword evidence="4 5" id="KW-0173">Coenzyme A biosynthesis</keyword>
<dbReference type="PROSITE" id="PS51219">
    <property type="entry name" value="DPCK"/>
    <property type="match status" value="1"/>
</dbReference>
<keyword evidence="5 7" id="KW-0418">Kinase</keyword>
<dbReference type="AlphaFoldDB" id="A0A7W7V7B2"/>
<comment type="subcellular location">
    <subcellularLocation>
        <location evidence="5">Cytoplasm</location>
    </subcellularLocation>
</comment>
<dbReference type="GO" id="GO:0004140">
    <property type="term" value="F:dephospho-CoA kinase activity"/>
    <property type="evidence" value="ECO:0007669"/>
    <property type="project" value="UniProtKB-UniRule"/>
</dbReference>
<dbReference type="HAMAP" id="MF_00376">
    <property type="entry name" value="Dephospho_CoA_kinase"/>
    <property type="match status" value="1"/>
</dbReference>
<evidence type="ECO:0000256" key="4">
    <source>
        <dbReference type="ARBA" id="ARBA00022993"/>
    </source>
</evidence>
<reference evidence="7 8" key="1">
    <citation type="submission" date="2020-08" db="EMBL/GenBank/DDBJ databases">
        <title>Genomic Encyclopedia of Type Strains, Phase IV (KMG-IV): sequencing the most valuable type-strain genomes for metagenomic binning, comparative biology and taxonomic classification.</title>
        <authorList>
            <person name="Goeker M."/>
        </authorList>
    </citation>
    <scope>NUCLEOTIDE SEQUENCE [LARGE SCALE GENOMIC DNA]</scope>
    <source>
        <strain evidence="7 8">DSM 25897</strain>
    </source>
</reference>
<accession>A0A7W7V7B2</accession>
<sequence length="211" mass="22753">MSRYVVAITGGIASGKSEVTRRFERLGVHVADADVAARALVEPGQPALADIVARFGAGVLDAQGRLDRAALRRHVFDNDQARRDLEAILHPRIREALARECAQAPGAYAMVAVPLLTEVGGRDAYPWVDRVLAVDVPVDEQVRRLMRRDGIDEALARRMLAAQATREQRLALADDVIGNDGPLDALDAAVSALHARYLALAADATARHTPT</sequence>
<dbReference type="EC" id="2.7.1.24" evidence="5 6"/>
<keyword evidence="3 5" id="KW-0067">ATP-binding</keyword>
<comment type="pathway">
    <text evidence="5">Cofactor biosynthesis; coenzyme A biosynthesis; CoA from (R)-pantothenate: step 5/5.</text>
</comment>
<dbReference type="CDD" id="cd02022">
    <property type="entry name" value="DPCK"/>
    <property type="match status" value="1"/>
</dbReference>
<dbReference type="Proteomes" id="UP000519004">
    <property type="component" value="Unassembled WGS sequence"/>
</dbReference>
<proteinExistence type="inferred from homology"/>
<comment type="caution">
    <text evidence="7">The sequence shown here is derived from an EMBL/GenBank/DDBJ whole genome shotgun (WGS) entry which is preliminary data.</text>
</comment>
<name>A0A7W7V7B2_9GAMM</name>
<evidence type="ECO:0000256" key="2">
    <source>
        <dbReference type="ARBA" id="ARBA00022741"/>
    </source>
</evidence>
<dbReference type="InterPro" id="IPR001977">
    <property type="entry name" value="Depp_CoAkinase"/>
</dbReference>
<dbReference type="GO" id="GO:0015937">
    <property type="term" value="P:coenzyme A biosynthetic process"/>
    <property type="evidence" value="ECO:0007669"/>
    <property type="project" value="UniProtKB-UniRule"/>
</dbReference>
<dbReference type="EMBL" id="JACHHX010000002">
    <property type="protein sequence ID" value="MBB5014560.1"/>
    <property type="molecule type" value="Genomic_DNA"/>
</dbReference>
<protein>
    <recommendedName>
        <fullName evidence="5 6">Dephospho-CoA kinase</fullName>
        <ecNumber evidence="5 6">2.7.1.24</ecNumber>
    </recommendedName>
    <alternativeName>
        <fullName evidence="5">Dephosphocoenzyme A kinase</fullName>
    </alternativeName>
</protein>
<keyword evidence="5 7" id="KW-0808">Transferase</keyword>
<evidence type="ECO:0000256" key="3">
    <source>
        <dbReference type="ARBA" id="ARBA00022840"/>
    </source>
</evidence>
<dbReference type="RefSeq" id="WP_183947136.1">
    <property type="nucleotide sequence ID" value="NZ_JACHHX010000002.1"/>
</dbReference>
<evidence type="ECO:0000256" key="1">
    <source>
        <dbReference type="ARBA" id="ARBA00009018"/>
    </source>
</evidence>
<evidence type="ECO:0000313" key="7">
    <source>
        <dbReference type="EMBL" id="MBB5014560.1"/>
    </source>
</evidence>
<keyword evidence="5" id="KW-0963">Cytoplasm</keyword>
<gene>
    <name evidence="5" type="primary">coaE</name>
    <name evidence="7" type="ORF">HNQ58_000434</name>
</gene>
<evidence type="ECO:0000313" key="8">
    <source>
        <dbReference type="Proteomes" id="UP000519004"/>
    </source>
</evidence>
<comment type="function">
    <text evidence="5">Catalyzes the phosphorylation of the 3'-hydroxyl group of dephosphocoenzyme A to form coenzyme A.</text>
</comment>
<organism evidence="7 8">
    <name type="scientific">Rehaibacterium terrae</name>
    <dbReference type="NCBI Taxonomy" id="1341696"/>
    <lineage>
        <taxon>Bacteria</taxon>
        <taxon>Pseudomonadati</taxon>
        <taxon>Pseudomonadota</taxon>
        <taxon>Gammaproteobacteria</taxon>
        <taxon>Lysobacterales</taxon>
        <taxon>Lysobacteraceae</taxon>
        <taxon>Rehaibacterium</taxon>
    </lineage>
</organism>
<dbReference type="GO" id="GO:0005737">
    <property type="term" value="C:cytoplasm"/>
    <property type="evidence" value="ECO:0007669"/>
    <property type="project" value="UniProtKB-SubCell"/>
</dbReference>